<dbReference type="PANTHER" id="PTHR47027:SF20">
    <property type="entry name" value="REVERSE TRANSCRIPTASE-LIKE PROTEIN WITH RNA-DIRECTED DNA POLYMERASE DOMAIN"/>
    <property type="match status" value="1"/>
</dbReference>
<sequence>MAYAPNDQQGTVNSPTLFNIFTSHILNACKLNHNNNTYSIAYADDLIIYVAAKYPKELKERLETIVNKINNLYARWNLRVGPGKCETIVFRKPAMFVTKSKRINNDRFIIETFHPETRENIKVPTVNSVKYLGMDIDYLAKCNTHLPGLDSQLKKARNSYRSLGRLFHNKFITPRAKIICYQLLVRPLLTYAAPVCWNIGAAHMEKLRMFERSCLRTALVDKQGRERVSNKELYNAAKIPRIDNHRIKLTRDYYSKLNIINNELIKKLKYVNGDILTNAQKGLLQPQAFTTLDKLGIIQDSMNIPILYHKSRHKSNKVLDLRNFKNKPK</sequence>
<dbReference type="InterPro" id="IPR043128">
    <property type="entry name" value="Rev_trsase/Diguanyl_cyclase"/>
</dbReference>
<dbReference type="EMBL" id="CAJNRD030001121">
    <property type="protein sequence ID" value="CAG5096893.1"/>
    <property type="molecule type" value="Genomic_DNA"/>
</dbReference>
<dbReference type="PROSITE" id="PS50878">
    <property type="entry name" value="RT_POL"/>
    <property type="match status" value="1"/>
</dbReference>
<protein>
    <submittedName>
        <fullName evidence="2">Similar to jockey\pol: RNA-directed DNA polymerase from mobile element jockey (Drosophila funebris)</fullName>
    </submittedName>
</protein>
<dbReference type="GO" id="GO:0003964">
    <property type="term" value="F:RNA-directed DNA polymerase activity"/>
    <property type="evidence" value="ECO:0007669"/>
    <property type="project" value="UniProtKB-KW"/>
</dbReference>
<evidence type="ECO:0000259" key="1">
    <source>
        <dbReference type="PROSITE" id="PS50878"/>
    </source>
</evidence>
<dbReference type="AlphaFoldDB" id="A0A8J2HEW7"/>
<dbReference type="Proteomes" id="UP000786811">
    <property type="component" value="Unassembled WGS sequence"/>
</dbReference>
<dbReference type="Gene3D" id="3.30.70.270">
    <property type="match status" value="1"/>
</dbReference>
<name>A0A8J2HEW7_COTCN</name>
<dbReference type="InterPro" id="IPR043502">
    <property type="entry name" value="DNA/RNA_pol_sf"/>
</dbReference>
<keyword evidence="3" id="KW-1185">Reference proteome</keyword>
<dbReference type="PANTHER" id="PTHR47027">
    <property type="entry name" value="REVERSE TRANSCRIPTASE DOMAIN-CONTAINING PROTEIN"/>
    <property type="match status" value="1"/>
</dbReference>
<comment type="caution">
    <text evidence="2">The sequence shown here is derived from an EMBL/GenBank/DDBJ whole genome shotgun (WGS) entry which is preliminary data.</text>
</comment>
<gene>
    <name evidence="2" type="ORF">HICCMSTLAB_LOCUS8438</name>
</gene>
<feature type="non-terminal residue" evidence="2">
    <location>
        <position position="1"/>
    </location>
</feature>
<evidence type="ECO:0000313" key="2">
    <source>
        <dbReference type="EMBL" id="CAG5096893.1"/>
    </source>
</evidence>
<dbReference type="Pfam" id="PF00078">
    <property type="entry name" value="RVT_1"/>
    <property type="match status" value="1"/>
</dbReference>
<proteinExistence type="predicted"/>
<keyword evidence="2" id="KW-0808">Transferase</keyword>
<evidence type="ECO:0000313" key="3">
    <source>
        <dbReference type="Proteomes" id="UP000786811"/>
    </source>
</evidence>
<organism evidence="2 3">
    <name type="scientific">Cotesia congregata</name>
    <name type="common">Parasitoid wasp</name>
    <name type="synonym">Apanteles congregatus</name>
    <dbReference type="NCBI Taxonomy" id="51543"/>
    <lineage>
        <taxon>Eukaryota</taxon>
        <taxon>Metazoa</taxon>
        <taxon>Ecdysozoa</taxon>
        <taxon>Arthropoda</taxon>
        <taxon>Hexapoda</taxon>
        <taxon>Insecta</taxon>
        <taxon>Pterygota</taxon>
        <taxon>Neoptera</taxon>
        <taxon>Endopterygota</taxon>
        <taxon>Hymenoptera</taxon>
        <taxon>Apocrita</taxon>
        <taxon>Ichneumonoidea</taxon>
        <taxon>Braconidae</taxon>
        <taxon>Microgastrinae</taxon>
        <taxon>Cotesia</taxon>
    </lineage>
</organism>
<reference evidence="2" key="1">
    <citation type="submission" date="2021-04" db="EMBL/GenBank/DDBJ databases">
        <authorList>
            <person name="Chebbi M.A.C M."/>
        </authorList>
    </citation>
    <scope>NUCLEOTIDE SEQUENCE</scope>
</reference>
<keyword evidence="2" id="KW-0548">Nucleotidyltransferase</keyword>
<feature type="domain" description="Reverse transcriptase" evidence="1">
    <location>
        <begin position="1"/>
        <end position="136"/>
    </location>
</feature>
<dbReference type="OrthoDB" id="7989680at2759"/>
<keyword evidence="2" id="KW-0695">RNA-directed DNA polymerase</keyword>
<dbReference type="InterPro" id="IPR000477">
    <property type="entry name" value="RT_dom"/>
</dbReference>
<accession>A0A8J2HEW7</accession>
<dbReference type="SUPFAM" id="SSF56672">
    <property type="entry name" value="DNA/RNA polymerases"/>
    <property type="match status" value="1"/>
</dbReference>